<dbReference type="EMBL" id="MHFR01000060">
    <property type="protein sequence ID" value="OGW95615.1"/>
    <property type="molecule type" value="Genomic_DNA"/>
</dbReference>
<gene>
    <name evidence="1" type="ORF">A3G33_11505</name>
</gene>
<dbReference type="Proteomes" id="UP000178187">
    <property type="component" value="Unassembled WGS sequence"/>
</dbReference>
<sequence length="201" mass="22995">MKIYEPVYDELSRESLVNILPAIIQKMFPAARFLSHPKGERAICQFILVEHTLVEIQIHSQELEEESFEWFLNSAARLEGKRKELNDANIQDIALCVFANGFSSHLLSRMSFGLIRVSLHEFSFIRSEGENAVFIRRVKEEREANAGFSAALYPRPINSKTESGIRESDLSTPELIAFARLGMELRKRRAILNESKIEKAV</sequence>
<organism evidence="1 2">
    <name type="scientific">Candidatus Danuiimicrobium aquiferis</name>
    <dbReference type="NCBI Taxonomy" id="1801832"/>
    <lineage>
        <taxon>Bacteria</taxon>
        <taxon>Pseudomonadati</taxon>
        <taxon>Candidatus Omnitrophota</taxon>
        <taxon>Candidatus Danuiimicrobium</taxon>
    </lineage>
</organism>
<comment type="caution">
    <text evidence="1">The sequence shown here is derived from an EMBL/GenBank/DDBJ whole genome shotgun (WGS) entry which is preliminary data.</text>
</comment>
<evidence type="ECO:0000313" key="2">
    <source>
        <dbReference type="Proteomes" id="UP000178187"/>
    </source>
</evidence>
<name>A0A1G1KS20_9BACT</name>
<protein>
    <submittedName>
        <fullName evidence="1">Uncharacterized protein</fullName>
    </submittedName>
</protein>
<proteinExistence type="predicted"/>
<reference evidence="1 2" key="1">
    <citation type="journal article" date="2016" name="Nat. Commun.">
        <title>Thousands of microbial genomes shed light on interconnected biogeochemical processes in an aquifer system.</title>
        <authorList>
            <person name="Anantharaman K."/>
            <person name="Brown C.T."/>
            <person name="Hug L.A."/>
            <person name="Sharon I."/>
            <person name="Castelle C.J."/>
            <person name="Probst A.J."/>
            <person name="Thomas B.C."/>
            <person name="Singh A."/>
            <person name="Wilkins M.J."/>
            <person name="Karaoz U."/>
            <person name="Brodie E.L."/>
            <person name="Williams K.H."/>
            <person name="Hubbard S.S."/>
            <person name="Banfield J.F."/>
        </authorList>
    </citation>
    <scope>NUCLEOTIDE SEQUENCE [LARGE SCALE GENOMIC DNA]</scope>
</reference>
<accession>A0A1G1KS20</accession>
<evidence type="ECO:0000313" key="1">
    <source>
        <dbReference type="EMBL" id="OGW95615.1"/>
    </source>
</evidence>
<dbReference type="AlphaFoldDB" id="A0A1G1KS20"/>